<dbReference type="PANTHER" id="PTHR46344:SF27">
    <property type="entry name" value="KELCH REPEAT SUPERFAMILY PROTEIN"/>
    <property type="match status" value="1"/>
</dbReference>
<keyword evidence="4" id="KW-1185">Reference proteome</keyword>
<evidence type="ECO:0000313" key="3">
    <source>
        <dbReference type="EMBL" id="KAI5069876.1"/>
    </source>
</evidence>
<dbReference type="AlphaFoldDB" id="A0A9D4UL62"/>
<sequence length="414" mass="46682">MAPDGGGSKRTRVAASASVSHEQDGGSIIPCLPDDLALYILHRQPRSLQNRQRLVCHSWKDAMEPARMTSIRKSLNISEAWPVFVTRRDFPYKQSRSLFTIVDPIGCLRCIIPVPCQFPQHMHRYFHFSVMGTVGSKVLISVVLDTAKDETQLQLMQGVYSFDGLSMKWEDALYSSLPTTLTPTLKQTSAIAVDMNGGYLYVAGGYGQRGDDYMEGAGRLDIKTKMWEALPDPYVKRIAAVGVVMGGLFYIIGGTGKQESGSTYTYKPQQSGEIWDPATREWSLLPELWPDKVFIIRARTRVVALGDRLYALRRAGLSEELMYYESAFKAWMSLGFVPLDVPDDVSYNGIDIHDPVFVHLLKIGEELWVFHWWAHVCVATKPTLPRPLFWRTFRRTGKSPLPMYAGHMVGELHV</sequence>
<dbReference type="EMBL" id="JABFUD020000015">
    <property type="protein sequence ID" value="KAI5069876.1"/>
    <property type="molecule type" value="Genomic_DNA"/>
</dbReference>
<keyword evidence="2" id="KW-0677">Repeat</keyword>
<dbReference type="Gene3D" id="2.120.10.80">
    <property type="entry name" value="Kelch-type beta propeller"/>
    <property type="match status" value="1"/>
</dbReference>
<dbReference type="SUPFAM" id="SSF117281">
    <property type="entry name" value="Kelch motif"/>
    <property type="match status" value="1"/>
</dbReference>
<proteinExistence type="predicted"/>
<dbReference type="Pfam" id="PF01344">
    <property type="entry name" value="Kelch_1"/>
    <property type="match status" value="1"/>
</dbReference>
<accession>A0A9D4UL62</accession>
<reference evidence="3" key="1">
    <citation type="submission" date="2021-01" db="EMBL/GenBank/DDBJ databases">
        <title>Adiantum capillus-veneris genome.</title>
        <authorList>
            <person name="Fang Y."/>
            <person name="Liao Q."/>
        </authorList>
    </citation>
    <scope>NUCLEOTIDE SEQUENCE</scope>
    <source>
        <strain evidence="3">H3</strain>
        <tissue evidence="3">Leaf</tissue>
    </source>
</reference>
<dbReference type="InterPro" id="IPR015915">
    <property type="entry name" value="Kelch-typ_b-propeller"/>
</dbReference>
<dbReference type="Proteomes" id="UP000886520">
    <property type="component" value="Chromosome 15"/>
</dbReference>
<name>A0A9D4UL62_ADICA</name>
<dbReference type="OrthoDB" id="1979529at2759"/>
<dbReference type="PANTHER" id="PTHR46344">
    <property type="entry name" value="OS02G0202900 PROTEIN"/>
    <property type="match status" value="1"/>
</dbReference>
<evidence type="ECO:0000313" key="4">
    <source>
        <dbReference type="Proteomes" id="UP000886520"/>
    </source>
</evidence>
<protein>
    <recommendedName>
        <fullName evidence="5">F-box domain-containing protein</fullName>
    </recommendedName>
</protein>
<gene>
    <name evidence="3" type="ORF">GOP47_0016177</name>
</gene>
<evidence type="ECO:0000256" key="2">
    <source>
        <dbReference type="ARBA" id="ARBA00022737"/>
    </source>
</evidence>
<evidence type="ECO:0008006" key="5">
    <source>
        <dbReference type="Google" id="ProtNLM"/>
    </source>
</evidence>
<organism evidence="3 4">
    <name type="scientific">Adiantum capillus-veneris</name>
    <name type="common">Maidenhair fern</name>
    <dbReference type="NCBI Taxonomy" id="13818"/>
    <lineage>
        <taxon>Eukaryota</taxon>
        <taxon>Viridiplantae</taxon>
        <taxon>Streptophyta</taxon>
        <taxon>Embryophyta</taxon>
        <taxon>Tracheophyta</taxon>
        <taxon>Polypodiopsida</taxon>
        <taxon>Polypodiidae</taxon>
        <taxon>Polypodiales</taxon>
        <taxon>Pteridineae</taxon>
        <taxon>Pteridaceae</taxon>
        <taxon>Vittarioideae</taxon>
        <taxon>Adiantum</taxon>
    </lineage>
</organism>
<keyword evidence="1" id="KW-0880">Kelch repeat</keyword>
<comment type="caution">
    <text evidence="3">The sequence shown here is derived from an EMBL/GenBank/DDBJ whole genome shotgun (WGS) entry which is preliminary data.</text>
</comment>
<evidence type="ECO:0000256" key="1">
    <source>
        <dbReference type="ARBA" id="ARBA00022441"/>
    </source>
</evidence>
<dbReference type="InterPro" id="IPR006652">
    <property type="entry name" value="Kelch_1"/>
</dbReference>